<evidence type="ECO:0000256" key="6">
    <source>
        <dbReference type="ARBA" id="ARBA00019935"/>
    </source>
</evidence>
<dbReference type="EC" id="2.4.1.21" evidence="5 11"/>
<dbReference type="PANTHER" id="PTHR45825">
    <property type="entry name" value="GRANULE-BOUND STARCH SYNTHASE 1, CHLOROPLASTIC/AMYLOPLASTIC"/>
    <property type="match status" value="1"/>
</dbReference>
<proteinExistence type="inferred from homology"/>
<dbReference type="GO" id="GO:0009011">
    <property type="term" value="F:alpha-1,4-glucan glucosyltransferase (ADP-glucose donor) activity"/>
    <property type="evidence" value="ECO:0007669"/>
    <property type="project" value="UniProtKB-EC"/>
</dbReference>
<dbReference type="Gene3D" id="3.40.50.2000">
    <property type="entry name" value="Glycogen Phosphorylase B"/>
    <property type="match status" value="2"/>
</dbReference>
<dbReference type="RefSeq" id="WP_255391192.1">
    <property type="nucleotide sequence ID" value="NZ_CP101509.1"/>
</dbReference>
<comment type="catalytic activity">
    <reaction evidence="1 11">
        <text>[(1-&gt;4)-alpha-D-glucosyl](n) + ADP-alpha-D-glucose = [(1-&gt;4)-alpha-D-glucosyl](n+1) + ADP + H(+)</text>
        <dbReference type="Rhea" id="RHEA:18189"/>
        <dbReference type="Rhea" id="RHEA-COMP:9584"/>
        <dbReference type="Rhea" id="RHEA-COMP:9587"/>
        <dbReference type="ChEBI" id="CHEBI:15378"/>
        <dbReference type="ChEBI" id="CHEBI:15444"/>
        <dbReference type="ChEBI" id="CHEBI:57498"/>
        <dbReference type="ChEBI" id="CHEBI:456216"/>
        <dbReference type="EC" id="2.4.1.21"/>
    </reaction>
</comment>
<dbReference type="InterPro" id="IPR013534">
    <property type="entry name" value="Starch_synth_cat_dom"/>
</dbReference>
<keyword evidence="9 11" id="KW-0320">Glycogen biosynthesis</keyword>
<evidence type="ECO:0000256" key="4">
    <source>
        <dbReference type="ARBA" id="ARBA00010281"/>
    </source>
</evidence>
<comment type="similarity">
    <text evidence="4 11">Belongs to the glycosyltransferase 1 family. Bacterial/plant glycogen synthase subfamily.</text>
</comment>
<comment type="pathway">
    <text evidence="3 11">Glycan biosynthesis; glycogen biosynthesis.</text>
</comment>
<dbReference type="NCBIfam" id="NF001903">
    <property type="entry name" value="PRK00654.2-2"/>
    <property type="match status" value="1"/>
</dbReference>
<evidence type="ECO:0000256" key="9">
    <source>
        <dbReference type="ARBA" id="ARBA00023056"/>
    </source>
</evidence>
<evidence type="ECO:0000259" key="12">
    <source>
        <dbReference type="Pfam" id="PF00534"/>
    </source>
</evidence>
<protein>
    <recommendedName>
        <fullName evidence="6 11">Glycogen synthase</fullName>
        <ecNumber evidence="5 11">2.4.1.21</ecNumber>
    </recommendedName>
    <alternativeName>
        <fullName evidence="10 11">Starch [bacterial glycogen] synthase</fullName>
    </alternativeName>
</protein>
<keyword evidence="8 11" id="KW-0808">Transferase</keyword>
<evidence type="ECO:0000256" key="7">
    <source>
        <dbReference type="ARBA" id="ARBA00022676"/>
    </source>
</evidence>
<comment type="function">
    <text evidence="2 11">Synthesizes alpha-1,4-glucan chains using ADP-glucose.</text>
</comment>
<feature type="binding site" evidence="11">
    <location>
        <position position="26"/>
    </location>
    <ligand>
        <name>ADP-alpha-D-glucose</name>
        <dbReference type="ChEBI" id="CHEBI:57498"/>
    </ligand>
</feature>
<dbReference type="Pfam" id="PF00534">
    <property type="entry name" value="Glycos_transf_1"/>
    <property type="match status" value="1"/>
</dbReference>
<sequence length="512" mass="56879">MVTRKKSKQAPLKVLFVASEVEGLVKTGGLADVAKALPVTLQAMGHDVRVVMPLYRKVAGREQARTVLETELFVSSQPQPVGYQVKTLSLETDSDPVTVYGVDAPYFDRPELYAENNQAYADNGERFAFFSAAALDLCDKLGFQPDVVHCNDWHTGLVPFLLRTRYADAPCFAQTKSVMTIHNAVFKGVFNYDQYSLIPELIQQRYVQLEMDPAHVSMLKAGVAYADKVNAVSPNYAAELLTELGSHGMAADFTARADDLYGIINGCDYSDWNPETDPYIKQNFKAGKVSLSRGKKACKRDLQQQVDLPVADVPLYGMVCRLTEQKGIHYLLPILKDFLVNDVQVVIVGTGDPALAGALREISQQYPDKFAFVEAYNNALAHCVEAGADFFMMPSEFEPCGLNQMYSLAYGTLPIVRGVGGLKDTVIDYDQTPQVATGFIFEAPTPEALLIKLQRSLLLYCQQPQEFKRLQQNAMACKFEWRESAEQYIRMYLGEEQGVRASVISNTESLNA</sequence>
<dbReference type="CDD" id="cd03791">
    <property type="entry name" value="GT5_Glycogen_synthase_DULL1-like"/>
    <property type="match status" value="1"/>
</dbReference>
<dbReference type="NCBIfam" id="TIGR02095">
    <property type="entry name" value="glgA"/>
    <property type="match status" value="1"/>
</dbReference>
<evidence type="ECO:0000256" key="3">
    <source>
        <dbReference type="ARBA" id="ARBA00004964"/>
    </source>
</evidence>
<evidence type="ECO:0000256" key="10">
    <source>
        <dbReference type="ARBA" id="ARBA00031722"/>
    </source>
</evidence>
<evidence type="ECO:0000256" key="1">
    <source>
        <dbReference type="ARBA" id="ARBA00001478"/>
    </source>
</evidence>
<dbReference type="EMBL" id="CP101509">
    <property type="protein sequence ID" value="UTV29861.1"/>
    <property type="molecule type" value="Genomic_DNA"/>
</dbReference>
<evidence type="ECO:0000256" key="8">
    <source>
        <dbReference type="ARBA" id="ARBA00022679"/>
    </source>
</evidence>
<keyword evidence="7 11" id="KW-0328">Glycosyltransferase</keyword>
<evidence type="ECO:0000313" key="15">
    <source>
        <dbReference type="Proteomes" id="UP001057998"/>
    </source>
</evidence>
<feature type="domain" description="Glycosyl transferase family 1" evidence="12">
    <location>
        <begin position="311"/>
        <end position="458"/>
    </location>
</feature>
<reference evidence="14" key="1">
    <citation type="submission" date="2022-07" db="EMBL/GenBank/DDBJ databases">
        <title>Genome sequencing of Photobacterium atrarenae GJH2-4.</title>
        <authorList>
            <person name="Park S.-J."/>
        </authorList>
    </citation>
    <scope>NUCLEOTIDE SEQUENCE</scope>
    <source>
        <strain evidence="14">GJH2-4</strain>
    </source>
</reference>
<evidence type="ECO:0000259" key="13">
    <source>
        <dbReference type="Pfam" id="PF08323"/>
    </source>
</evidence>
<keyword evidence="15" id="KW-1185">Reference proteome</keyword>
<dbReference type="PANTHER" id="PTHR45825:SF11">
    <property type="entry name" value="ALPHA AMYLASE DOMAIN-CONTAINING PROTEIN"/>
    <property type="match status" value="1"/>
</dbReference>
<dbReference type="Proteomes" id="UP001057998">
    <property type="component" value="Chromosome 2"/>
</dbReference>
<organism evidence="14 15">
    <name type="scientific">Photobacterium atrarenae</name>
    <dbReference type="NCBI Taxonomy" id="865757"/>
    <lineage>
        <taxon>Bacteria</taxon>
        <taxon>Pseudomonadati</taxon>
        <taxon>Pseudomonadota</taxon>
        <taxon>Gammaproteobacteria</taxon>
        <taxon>Vibrionales</taxon>
        <taxon>Vibrionaceae</taxon>
        <taxon>Photobacterium</taxon>
    </lineage>
</organism>
<dbReference type="InterPro" id="IPR011835">
    <property type="entry name" value="GS/SS"/>
</dbReference>
<dbReference type="Pfam" id="PF08323">
    <property type="entry name" value="Glyco_transf_5"/>
    <property type="match status" value="1"/>
</dbReference>
<name>A0ABY5GM53_9GAMM</name>
<accession>A0ABY5GM53</accession>
<evidence type="ECO:0000256" key="11">
    <source>
        <dbReference type="HAMAP-Rule" id="MF_00484"/>
    </source>
</evidence>
<evidence type="ECO:0000313" key="14">
    <source>
        <dbReference type="EMBL" id="UTV29861.1"/>
    </source>
</evidence>
<dbReference type="HAMAP" id="MF_00484">
    <property type="entry name" value="Glycogen_synth"/>
    <property type="match status" value="1"/>
</dbReference>
<evidence type="ECO:0000256" key="5">
    <source>
        <dbReference type="ARBA" id="ARBA00012588"/>
    </source>
</evidence>
<evidence type="ECO:0000256" key="2">
    <source>
        <dbReference type="ARBA" id="ARBA00002764"/>
    </source>
</evidence>
<dbReference type="InterPro" id="IPR001296">
    <property type="entry name" value="Glyco_trans_1"/>
</dbReference>
<feature type="domain" description="Starch synthase catalytic" evidence="13">
    <location>
        <begin position="13"/>
        <end position="252"/>
    </location>
</feature>
<gene>
    <name evidence="11 14" type="primary">glgA</name>
    <name evidence="14" type="ORF">NNL38_22920</name>
</gene>
<dbReference type="SUPFAM" id="SSF53756">
    <property type="entry name" value="UDP-Glycosyltransferase/glycogen phosphorylase"/>
    <property type="match status" value="1"/>
</dbReference>